<dbReference type="InterPro" id="IPR034345">
    <property type="entry name" value="Gtt2-like_N"/>
</dbReference>
<dbReference type="SFLD" id="SFLDG00358">
    <property type="entry name" value="Main_(cytGST)"/>
    <property type="match status" value="1"/>
</dbReference>
<dbReference type="Gene3D" id="1.20.1050.10">
    <property type="match status" value="1"/>
</dbReference>
<keyword evidence="4" id="KW-1185">Reference proteome</keyword>
<evidence type="ECO:0000313" key="3">
    <source>
        <dbReference type="EMBL" id="PSL15811.1"/>
    </source>
</evidence>
<dbReference type="Pfam" id="PF00043">
    <property type="entry name" value="GST_C"/>
    <property type="match status" value="1"/>
</dbReference>
<dbReference type="InterPro" id="IPR036249">
    <property type="entry name" value="Thioredoxin-like_sf"/>
</dbReference>
<dbReference type="Pfam" id="PF13409">
    <property type="entry name" value="GST_N_2"/>
    <property type="match status" value="1"/>
</dbReference>
<dbReference type="RefSeq" id="WP_106590634.1">
    <property type="nucleotide sequence ID" value="NZ_PYGI01000003.1"/>
</dbReference>
<dbReference type="InterPro" id="IPR036282">
    <property type="entry name" value="Glutathione-S-Trfase_C_sf"/>
</dbReference>
<dbReference type="OrthoDB" id="9797500at2"/>
<feature type="domain" description="GST C-terminal" evidence="2">
    <location>
        <begin position="87"/>
        <end position="204"/>
    </location>
</feature>
<dbReference type="SFLD" id="SFLDS00019">
    <property type="entry name" value="Glutathione_Transferase_(cytos"/>
    <property type="match status" value="1"/>
</dbReference>
<dbReference type="PROSITE" id="PS50404">
    <property type="entry name" value="GST_NTER"/>
    <property type="match status" value="1"/>
</dbReference>
<dbReference type="SUPFAM" id="SSF47616">
    <property type="entry name" value="GST C-terminal domain-like"/>
    <property type="match status" value="1"/>
</dbReference>
<dbReference type="CDD" id="cd03182">
    <property type="entry name" value="GST_C_GTT2_like"/>
    <property type="match status" value="1"/>
</dbReference>
<reference evidence="3 4" key="1">
    <citation type="submission" date="2018-03" db="EMBL/GenBank/DDBJ databases">
        <title>Genomic Encyclopedia of Archaeal and Bacterial Type Strains, Phase II (KMG-II): from individual species to whole genera.</title>
        <authorList>
            <person name="Goeker M."/>
        </authorList>
    </citation>
    <scope>NUCLEOTIDE SEQUENCE [LARGE SCALE GENOMIC DNA]</scope>
    <source>
        <strain evidence="3 4">DSM 17586</strain>
    </source>
</reference>
<keyword evidence="3" id="KW-0808">Transferase</keyword>
<feature type="domain" description="GST N-terminal" evidence="1">
    <location>
        <begin position="1"/>
        <end position="81"/>
    </location>
</feature>
<name>A0A2P8F269_9GAMM</name>
<evidence type="ECO:0000259" key="1">
    <source>
        <dbReference type="PROSITE" id="PS50404"/>
    </source>
</evidence>
<protein>
    <submittedName>
        <fullName evidence="3">Glutathione S-transferase</fullName>
    </submittedName>
</protein>
<dbReference type="InterPro" id="IPR004046">
    <property type="entry name" value="GST_C"/>
</dbReference>
<dbReference type="GO" id="GO:0016740">
    <property type="term" value="F:transferase activity"/>
    <property type="evidence" value="ECO:0007669"/>
    <property type="project" value="UniProtKB-KW"/>
</dbReference>
<evidence type="ECO:0000313" key="4">
    <source>
        <dbReference type="Proteomes" id="UP000242133"/>
    </source>
</evidence>
<dbReference type="InterPro" id="IPR034346">
    <property type="entry name" value="Gtt2-like_C"/>
</dbReference>
<dbReference type="SUPFAM" id="SSF52833">
    <property type="entry name" value="Thioredoxin-like"/>
    <property type="match status" value="1"/>
</dbReference>
<evidence type="ECO:0000259" key="2">
    <source>
        <dbReference type="PROSITE" id="PS50405"/>
    </source>
</evidence>
<dbReference type="EMBL" id="PYGI01000003">
    <property type="protein sequence ID" value="PSL15811.1"/>
    <property type="molecule type" value="Genomic_DNA"/>
</dbReference>
<dbReference type="PANTHER" id="PTHR44051:SF8">
    <property type="entry name" value="GLUTATHIONE S-TRANSFERASE GSTA"/>
    <property type="match status" value="1"/>
</dbReference>
<dbReference type="Proteomes" id="UP000242133">
    <property type="component" value="Unassembled WGS sequence"/>
</dbReference>
<dbReference type="InterPro" id="IPR010987">
    <property type="entry name" value="Glutathione-S-Trfase_C-like"/>
</dbReference>
<proteinExistence type="predicted"/>
<dbReference type="PROSITE" id="PS50405">
    <property type="entry name" value="GST_CTER"/>
    <property type="match status" value="1"/>
</dbReference>
<gene>
    <name evidence="3" type="ORF">CLV44_10392</name>
</gene>
<dbReference type="Gene3D" id="3.40.30.10">
    <property type="entry name" value="Glutaredoxin"/>
    <property type="match status" value="1"/>
</dbReference>
<comment type="caution">
    <text evidence="3">The sequence shown here is derived from an EMBL/GenBank/DDBJ whole genome shotgun (WGS) entry which is preliminary data.</text>
</comment>
<organism evidence="3 4">
    <name type="scientific">Marinobacterium halophilum</name>
    <dbReference type="NCBI Taxonomy" id="267374"/>
    <lineage>
        <taxon>Bacteria</taxon>
        <taxon>Pseudomonadati</taxon>
        <taxon>Pseudomonadota</taxon>
        <taxon>Gammaproteobacteria</taxon>
        <taxon>Oceanospirillales</taxon>
        <taxon>Oceanospirillaceae</taxon>
        <taxon>Marinobacterium</taxon>
    </lineage>
</organism>
<dbReference type="InterPro" id="IPR040079">
    <property type="entry name" value="Glutathione_S-Trfase"/>
</dbReference>
<dbReference type="AlphaFoldDB" id="A0A2P8F269"/>
<dbReference type="InterPro" id="IPR004045">
    <property type="entry name" value="Glutathione_S-Trfase_N"/>
</dbReference>
<dbReference type="PANTHER" id="PTHR44051">
    <property type="entry name" value="GLUTATHIONE S-TRANSFERASE-RELATED"/>
    <property type="match status" value="1"/>
</dbReference>
<accession>A0A2P8F269</accession>
<dbReference type="CDD" id="cd03051">
    <property type="entry name" value="GST_N_GTT2_like"/>
    <property type="match status" value="1"/>
</dbReference>
<sequence length="204" mass="22997">MIIHEKTGTPSAERVAIFLRELEIDVERSDVDIRAAENRTEAFMNKAPNGLIPVLELDDGTHICESVAICRYFDATTPNDKALFGRTPLEQAQIEMWQRIIELQGVVPAFQAFRNISGFFSDRETCIKAWGEESRTRLINFLPILDTQLSKAPYVAGASFSIADITAYVLCSFLGRLEIELNNTLPNLQRWHQQVSQRPSIQGA</sequence>